<evidence type="ECO:0000313" key="2">
    <source>
        <dbReference type="Proteomes" id="UP000251960"/>
    </source>
</evidence>
<accession>A0A3L6EAY6</accession>
<gene>
    <name evidence="1" type="ORF">Zm00014a_008738</name>
</gene>
<evidence type="ECO:0000313" key="1">
    <source>
        <dbReference type="EMBL" id="PWZ17111.1"/>
    </source>
</evidence>
<organism evidence="1 2">
    <name type="scientific">Zea mays</name>
    <name type="common">Maize</name>
    <dbReference type="NCBI Taxonomy" id="4577"/>
    <lineage>
        <taxon>Eukaryota</taxon>
        <taxon>Viridiplantae</taxon>
        <taxon>Streptophyta</taxon>
        <taxon>Embryophyta</taxon>
        <taxon>Tracheophyta</taxon>
        <taxon>Spermatophyta</taxon>
        <taxon>Magnoliopsida</taxon>
        <taxon>Liliopsida</taxon>
        <taxon>Poales</taxon>
        <taxon>Poaceae</taxon>
        <taxon>PACMAD clade</taxon>
        <taxon>Panicoideae</taxon>
        <taxon>Andropogonodae</taxon>
        <taxon>Andropogoneae</taxon>
        <taxon>Tripsacinae</taxon>
        <taxon>Zea</taxon>
    </lineage>
</organism>
<name>A0A3L6EAY6_MAIZE</name>
<protein>
    <submittedName>
        <fullName evidence="1">Uncharacterized protein</fullName>
    </submittedName>
</protein>
<dbReference type="EMBL" id="NCVQ01000007">
    <property type="protein sequence ID" value="PWZ17111.1"/>
    <property type="molecule type" value="Genomic_DNA"/>
</dbReference>
<sequence>MTLWLSVFV</sequence>
<proteinExistence type="predicted"/>
<reference evidence="1 2" key="1">
    <citation type="journal article" date="2018" name="Nat. Genet.">
        <title>Extensive intraspecific gene order and gene structural variations between Mo17 and other maize genomes.</title>
        <authorList>
            <person name="Sun S."/>
            <person name="Zhou Y."/>
            <person name="Chen J."/>
            <person name="Shi J."/>
            <person name="Zhao H."/>
            <person name="Zhao H."/>
            <person name="Song W."/>
            <person name="Zhang M."/>
            <person name="Cui Y."/>
            <person name="Dong X."/>
            <person name="Liu H."/>
            <person name="Ma X."/>
            <person name="Jiao Y."/>
            <person name="Wang B."/>
            <person name="Wei X."/>
            <person name="Stein J.C."/>
            <person name="Glaubitz J.C."/>
            <person name="Lu F."/>
            <person name="Yu G."/>
            <person name="Liang C."/>
            <person name="Fengler K."/>
            <person name="Li B."/>
            <person name="Rafalski A."/>
            <person name="Schnable P.S."/>
            <person name="Ware D.H."/>
            <person name="Buckler E.S."/>
            <person name="Lai J."/>
        </authorList>
    </citation>
    <scope>NUCLEOTIDE SEQUENCE [LARGE SCALE GENOMIC DNA]</scope>
    <source>
        <strain evidence="2">cv. Missouri 17</strain>
        <tissue evidence="1">Seedling</tissue>
    </source>
</reference>
<comment type="caution">
    <text evidence="1">The sequence shown here is derived from an EMBL/GenBank/DDBJ whole genome shotgun (WGS) entry which is preliminary data.</text>
</comment>
<dbReference type="Proteomes" id="UP000251960">
    <property type="component" value="Chromosome 6"/>
</dbReference>